<keyword evidence="9" id="KW-1185">Reference proteome</keyword>
<dbReference type="Gene3D" id="1.20.1250.20">
    <property type="entry name" value="MFS general substrate transporter like domains"/>
    <property type="match status" value="2"/>
</dbReference>
<comment type="caution">
    <text evidence="8">The sequence shown here is derived from an EMBL/GenBank/DDBJ whole genome shotgun (WGS) entry which is preliminary data.</text>
</comment>
<dbReference type="InterPro" id="IPR011701">
    <property type="entry name" value="MFS"/>
</dbReference>
<dbReference type="InterPro" id="IPR036259">
    <property type="entry name" value="MFS_trans_sf"/>
</dbReference>
<comment type="subcellular location">
    <subcellularLocation>
        <location evidence="1">Membrane</location>
        <topology evidence="1">Multi-pass membrane protein</topology>
    </subcellularLocation>
</comment>
<gene>
    <name evidence="8" type="ORF">IQ35_00545</name>
</gene>
<evidence type="ECO:0000256" key="6">
    <source>
        <dbReference type="SAM" id="Phobius"/>
    </source>
</evidence>
<feature type="transmembrane region" description="Helical" evidence="6">
    <location>
        <begin position="264"/>
        <end position="282"/>
    </location>
</feature>
<sequence>MSKPIGERGARAFFQRPYPVLALLFLIYMCNTMDRNIVAFLAEPIRRDLNLNDTQLGLLTGLAFAFFYTIFGVPVGWLADRVGRVLTISVACVVWSVCSMIGAVSASFSHLAIARVGVAIGEAGGTAPSYALIASKFPPERRGSALGLFHVASPVSAFIGVALSAWVAANFGWRMALIAVSLPGLLAAAALFLLVREPKRPEIVEHAGPPPSLLASFGDFLRHPVLRLCFIFAGLTSCTSHALISWLPSFMMRVKGMTLLEMSAWYSVCNAVAFGLGLWLGGVMGDRLSRYTPLAYAFVPAVSLAIAMPFVLLAVHAESWTASLLLWMVPLCMSGTFLAPAIAIVQAYARPEQATVFGSIYLLANNLVGAGLGPLYVGTVSDVFKQSHGMEALAFGMLALLPVMAIAIAGQLLIARAIGRNRAAFAKSA</sequence>
<dbReference type="PANTHER" id="PTHR23505">
    <property type="entry name" value="SPINSTER"/>
    <property type="match status" value="1"/>
</dbReference>
<evidence type="ECO:0000259" key="7">
    <source>
        <dbReference type="PROSITE" id="PS50850"/>
    </source>
</evidence>
<keyword evidence="4 6" id="KW-1133">Transmembrane helix</keyword>
<protein>
    <submittedName>
        <fullName evidence="8">Putative MFS family arabinose efflux permease</fullName>
    </submittedName>
</protein>
<dbReference type="InterPro" id="IPR020846">
    <property type="entry name" value="MFS_dom"/>
</dbReference>
<feature type="transmembrane region" description="Helical" evidence="6">
    <location>
        <begin position="360"/>
        <end position="380"/>
    </location>
</feature>
<dbReference type="PROSITE" id="PS50850">
    <property type="entry name" value="MFS"/>
    <property type="match status" value="1"/>
</dbReference>
<proteinExistence type="predicted"/>
<dbReference type="CDD" id="cd17328">
    <property type="entry name" value="MFS_spinster_like"/>
    <property type="match status" value="1"/>
</dbReference>
<evidence type="ECO:0000256" key="3">
    <source>
        <dbReference type="ARBA" id="ARBA00022692"/>
    </source>
</evidence>
<keyword evidence="2" id="KW-0813">Transport</keyword>
<dbReference type="RefSeq" id="WP_021246054.1">
    <property type="nucleotide sequence ID" value="NZ_JACIIY010000009.1"/>
</dbReference>
<feature type="transmembrane region" description="Helical" evidence="6">
    <location>
        <begin position="225"/>
        <end position="244"/>
    </location>
</feature>
<dbReference type="SUPFAM" id="SSF103473">
    <property type="entry name" value="MFS general substrate transporter"/>
    <property type="match status" value="1"/>
</dbReference>
<dbReference type="InterPro" id="IPR044770">
    <property type="entry name" value="MFS_spinster-like"/>
</dbReference>
<evidence type="ECO:0000313" key="9">
    <source>
        <dbReference type="Proteomes" id="UP000316624"/>
    </source>
</evidence>
<dbReference type="Pfam" id="PF07690">
    <property type="entry name" value="MFS_1"/>
    <property type="match status" value="1"/>
</dbReference>
<keyword evidence="3 6" id="KW-0812">Transmembrane</keyword>
<feature type="transmembrane region" description="Helical" evidence="6">
    <location>
        <begin position="175"/>
        <end position="195"/>
    </location>
</feature>
<feature type="domain" description="Major facilitator superfamily (MFS) profile" evidence="7">
    <location>
        <begin position="20"/>
        <end position="422"/>
    </location>
</feature>
<evidence type="ECO:0000313" key="8">
    <source>
        <dbReference type="EMBL" id="TWH96614.1"/>
    </source>
</evidence>
<name>A0A562KML9_SPHWJ</name>
<evidence type="ECO:0000256" key="1">
    <source>
        <dbReference type="ARBA" id="ARBA00004141"/>
    </source>
</evidence>
<dbReference type="GO" id="GO:0022857">
    <property type="term" value="F:transmembrane transporter activity"/>
    <property type="evidence" value="ECO:0007669"/>
    <property type="project" value="InterPro"/>
</dbReference>
<dbReference type="GO" id="GO:0016020">
    <property type="term" value="C:membrane"/>
    <property type="evidence" value="ECO:0007669"/>
    <property type="project" value="UniProtKB-SubCell"/>
</dbReference>
<evidence type="ECO:0000256" key="4">
    <source>
        <dbReference type="ARBA" id="ARBA00022989"/>
    </source>
</evidence>
<evidence type="ECO:0000256" key="5">
    <source>
        <dbReference type="ARBA" id="ARBA00023136"/>
    </source>
</evidence>
<feature type="transmembrane region" description="Helical" evidence="6">
    <location>
        <begin position="294"/>
        <end position="315"/>
    </location>
</feature>
<organism evidence="8 9">
    <name type="scientific">Sphingobium wenxiniae (strain DSM 21828 / CGMCC 1.7748 / JZ-1)</name>
    <dbReference type="NCBI Taxonomy" id="595605"/>
    <lineage>
        <taxon>Bacteria</taxon>
        <taxon>Pseudomonadati</taxon>
        <taxon>Pseudomonadota</taxon>
        <taxon>Alphaproteobacteria</taxon>
        <taxon>Sphingomonadales</taxon>
        <taxon>Sphingomonadaceae</taxon>
        <taxon>Sphingobium</taxon>
    </lineage>
</organism>
<feature type="transmembrane region" description="Helical" evidence="6">
    <location>
        <begin position="112"/>
        <end position="133"/>
    </location>
</feature>
<feature type="transmembrane region" description="Helical" evidence="6">
    <location>
        <begin position="54"/>
        <end position="78"/>
    </location>
</feature>
<feature type="transmembrane region" description="Helical" evidence="6">
    <location>
        <begin position="392"/>
        <end position="414"/>
    </location>
</feature>
<feature type="transmembrane region" description="Helical" evidence="6">
    <location>
        <begin position="20"/>
        <end position="42"/>
    </location>
</feature>
<feature type="transmembrane region" description="Helical" evidence="6">
    <location>
        <begin position="85"/>
        <end position="106"/>
    </location>
</feature>
<feature type="transmembrane region" description="Helical" evidence="6">
    <location>
        <begin position="327"/>
        <end position="348"/>
    </location>
</feature>
<dbReference type="EMBL" id="VLKK01000002">
    <property type="protein sequence ID" value="TWH96614.1"/>
    <property type="molecule type" value="Genomic_DNA"/>
</dbReference>
<feature type="transmembrane region" description="Helical" evidence="6">
    <location>
        <begin position="145"/>
        <end position="169"/>
    </location>
</feature>
<evidence type="ECO:0000256" key="2">
    <source>
        <dbReference type="ARBA" id="ARBA00022448"/>
    </source>
</evidence>
<dbReference type="AlphaFoldDB" id="A0A562KML9"/>
<dbReference type="PANTHER" id="PTHR23505:SF79">
    <property type="entry name" value="PROTEIN SPINSTER"/>
    <property type="match status" value="1"/>
</dbReference>
<keyword evidence="5 6" id="KW-0472">Membrane</keyword>
<reference evidence="8 9" key="1">
    <citation type="journal article" date="2015" name="Stand. Genomic Sci.">
        <title>Genomic Encyclopedia of Bacterial and Archaeal Type Strains, Phase III: the genomes of soil and plant-associated and newly described type strains.</title>
        <authorList>
            <person name="Whitman W.B."/>
            <person name="Woyke T."/>
            <person name="Klenk H.P."/>
            <person name="Zhou Y."/>
            <person name="Lilburn T.G."/>
            <person name="Beck B.J."/>
            <person name="De Vos P."/>
            <person name="Vandamme P."/>
            <person name="Eisen J.A."/>
            <person name="Garrity G."/>
            <person name="Hugenholtz P."/>
            <person name="Kyrpides N.C."/>
        </authorList>
    </citation>
    <scope>NUCLEOTIDE SEQUENCE [LARGE SCALE GENOMIC DNA]</scope>
    <source>
        <strain evidence="8 9">CGMCC 1.7748</strain>
    </source>
</reference>
<accession>A0A562KML9</accession>
<dbReference type="Proteomes" id="UP000316624">
    <property type="component" value="Unassembled WGS sequence"/>
</dbReference>